<dbReference type="AlphaFoldDB" id="A0A5J4NTS8"/>
<keyword evidence="2" id="KW-1185">Reference proteome</keyword>
<reference evidence="1 2" key="1">
    <citation type="journal article" date="2019" name="Gigascience">
        <title>Whole-genome sequence of the oriental lung fluke Paragonimus westermani.</title>
        <authorList>
            <person name="Oey H."/>
            <person name="Zakrzewski M."/>
            <person name="Narain K."/>
            <person name="Devi K.R."/>
            <person name="Agatsuma T."/>
            <person name="Nawaratna S."/>
            <person name="Gobert G.N."/>
            <person name="Jones M.K."/>
            <person name="Ragan M.A."/>
            <person name="McManus D.P."/>
            <person name="Krause L."/>
        </authorList>
    </citation>
    <scope>NUCLEOTIDE SEQUENCE [LARGE SCALE GENOMIC DNA]</scope>
    <source>
        <strain evidence="1 2">IND2009</strain>
    </source>
</reference>
<name>A0A5J4NTS8_9TREM</name>
<evidence type="ECO:0000313" key="1">
    <source>
        <dbReference type="EMBL" id="KAA3679077.1"/>
    </source>
</evidence>
<dbReference type="Proteomes" id="UP000324629">
    <property type="component" value="Unassembled WGS sequence"/>
</dbReference>
<comment type="caution">
    <text evidence="1">The sequence shown here is derived from an EMBL/GenBank/DDBJ whole genome shotgun (WGS) entry which is preliminary data.</text>
</comment>
<accession>A0A5J4NTS8</accession>
<dbReference type="Gene3D" id="1.20.58.60">
    <property type="match status" value="2"/>
</dbReference>
<evidence type="ECO:0000313" key="2">
    <source>
        <dbReference type="Proteomes" id="UP000324629"/>
    </source>
</evidence>
<dbReference type="EMBL" id="QNGE01000857">
    <property type="protein sequence ID" value="KAA3679077.1"/>
    <property type="molecule type" value="Genomic_DNA"/>
</dbReference>
<gene>
    <name evidence="1" type="ORF">DEA37_0014209</name>
</gene>
<proteinExistence type="predicted"/>
<sequence length="287" mass="33097">MEFPVLRPKSIGLQSRVISPSTLVADLAATTDERSIMTYVASLYESLVVETPFVPPMPAFYPGVTQDTVAPSKSAAVASSTIQSTNELNSRWTECRTLATDLAQWLRLTTDQMSARNFPPDLKLVQQRVIGEIKRHRLEDRPRRERERQQLVRMYEELKPAIRCGKLPNESFLCIEQINRLWGEYDLALQERELAARSEAHRLDRLQWAGNRATRECKSVESQLVALERHVPEVSFAYPCFADLTDGQPERWNEQLDLVENKLNGLFNQVQHLRTGRYVHTEQIYRE</sequence>
<dbReference type="SUPFAM" id="SSF46966">
    <property type="entry name" value="Spectrin repeat"/>
    <property type="match status" value="1"/>
</dbReference>
<protein>
    <submittedName>
        <fullName evidence="1">Uncharacterized protein</fullName>
    </submittedName>
</protein>
<organism evidence="1 2">
    <name type="scientific">Paragonimus westermani</name>
    <dbReference type="NCBI Taxonomy" id="34504"/>
    <lineage>
        <taxon>Eukaryota</taxon>
        <taxon>Metazoa</taxon>
        <taxon>Spiralia</taxon>
        <taxon>Lophotrochozoa</taxon>
        <taxon>Platyhelminthes</taxon>
        <taxon>Trematoda</taxon>
        <taxon>Digenea</taxon>
        <taxon>Plagiorchiida</taxon>
        <taxon>Troglotremata</taxon>
        <taxon>Troglotrematidae</taxon>
        <taxon>Paragonimus</taxon>
    </lineage>
</organism>